<dbReference type="InterPro" id="IPR021361">
    <property type="entry name" value="Tad2-like_dom"/>
</dbReference>
<dbReference type="AlphaFoldDB" id="A0A510JDJ7"/>
<evidence type="ECO:0000313" key="3">
    <source>
        <dbReference type="Proteomes" id="UP000321606"/>
    </source>
</evidence>
<organism evidence="2 3">
    <name type="scientific">Pseudoleptotrichia goodfellowii</name>
    <dbReference type="NCBI Taxonomy" id="157692"/>
    <lineage>
        <taxon>Bacteria</taxon>
        <taxon>Fusobacteriati</taxon>
        <taxon>Fusobacteriota</taxon>
        <taxon>Fusobacteriia</taxon>
        <taxon>Fusobacteriales</taxon>
        <taxon>Leptotrichiaceae</taxon>
        <taxon>Pseudoleptotrichia</taxon>
    </lineage>
</organism>
<reference evidence="2 3" key="1">
    <citation type="submission" date="2019-07" db="EMBL/GenBank/DDBJ databases">
        <title>Complete Genome Sequence of Leptotrichia goodfellowii Strain JCM 16774.</title>
        <authorList>
            <person name="Watanabe S."/>
            <person name="Cui L."/>
        </authorList>
    </citation>
    <scope>NUCLEOTIDE SEQUENCE [LARGE SCALE GENOMIC DNA]</scope>
    <source>
        <strain evidence="2 3">JCM16774</strain>
    </source>
</reference>
<dbReference type="Pfam" id="PF11195">
    <property type="entry name" value="Tad2-like"/>
    <property type="match status" value="1"/>
</dbReference>
<dbReference type="RefSeq" id="WP_026738342.1">
    <property type="nucleotide sequence ID" value="NZ_AP019822.1"/>
</dbReference>
<protein>
    <recommendedName>
        <fullName evidence="1">Thoeris anti-defense 2-like domain-containing protein</fullName>
    </recommendedName>
</protein>
<dbReference type="KEGG" id="lgo:JCM16774_2249"/>
<evidence type="ECO:0000313" key="2">
    <source>
        <dbReference type="EMBL" id="BBM37287.1"/>
    </source>
</evidence>
<dbReference type="OrthoDB" id="9806476at2"/>
<gene>
    <name evidence="2" type="ORF">JCM16774_2249</name>
</gene>
<feature type="domain" description="Thoeris anti-defense 2-like" evidence="1">
    <location>
        <begin position="1"/>
        <end position="71"/>
    </location>
</feature>
<sequence length="71" mass="8396">MTFSEAFTAIREDGGKAMRLPKWNNDVRVRVQNLDGTLCNTHPYLYVESRFGRVPWIPNYVEMFSKNWEIV</sequence>
<proteinExistence type="predicted"/>
<dbReference type="EMBL" id="AP019822">
    <property type="protein sequence ID" value="BBM37287.1"/>
    <property type="molecule type" value="Genomic_DNA"/>
</dbReference>
<name>A0A510JDJ7_9FUSO</name>
<evidence type="ECO:0000259" key="1">
    <source>
        <dbReference type="Pfam" id="PF11195"/>
    </source>
</evidence>
<accession>A0A510JDJ7</accession>
<dbReference type="Proteomes" id="UP000321606">
    <property type="component" value="Chromosome"/>
</dbReference>